<dbReference type="EMBL" id="CP093379">
    <property type="protein sequence ID" value="UNM96362.1"/>
    <property type="molecule type" value="Genomic_DNA"/>
</dbReference>
<dbReference type="Gene3D" id="3.20.20.70">
    <property type="entry name" value="Aldolase class I"/>
    <property type="match status" value="1"/>
</dbReference>
<dbReference type="SUPFAM" id="SSF51395">
    <property type="entry name" value="FMN-linked oxidoreductases"/>
    <property type="match status" value="1"/>
</dbReference>
<dbReference type="Pfam" id="PF01070">
    <property type="entry name" value="FMN_dh"/>
    <property type="match status" value="1"/>
</dbReference>
<evidence type="ECO:0000256" key="4">
    <source>
        <dbReference type="ARBA" id="ARBA00023002"/>
    </source>
</evidence>
<dbReference type="RefSeq" id="WP_242149801.1">
    <property type="nucleotide sequence ID" value="NZ_CP093379.1"/>
</dbReference>
<dbReference type="InterPro" id="IPR000262">
    <property type="entry name" value="FMN-dep_DH"/>
</dbReference>
<dbReference type="PIRSF" id="PIRSF000138">
    <property type="entry name" value="Al-hdrx_acd_dh"/>
    <property type="match status" value="1"/>
</dbReference>
<evidence type="ECO:0000256" key="5">
    <source>
        <dbReference type="ARBA" id="ARBA00024042"/>
    </source>
</evidence>
<evidence type="ECO:0000256" key="1">
    <source>
        <dbReference type="ARBA" id="ARBA00001917"/>
    </source>
</evidence>
<dbReference type="NCBIfam" id="NF008398">
    <property type="entry name" value="PRK11197.1"/>
    <property type="match status" value="1"/>
</dbReference>
<keyword evidence="2" id="KW-0285">Flavoprotein</keyword>
<evidence type="ECO:0000256" key="2">
    <source>
        <dbReference type="ARBA" id="ARBA00022630"/>
    </source>
</evidence>
<comment type="similarity">
    <text evidence="5">Belongs to the FMN-dependent alpha-hydroxy acid dehydrogenase family.</text>
</comment>
<evidence type="ECO:0000256" key="3">
    <source>
        <dbReference type="ARBA" id="ARBA00022643"/>
    </source>
</evidence>
<proteinExistence type="inferred from homology"/>
<keyword evidence="4" id="KW-0560">Oxidoreductase</keyword>
<protein>
    <submittedName>
        <fullName evidence="7">Alpha-hydroxy-acid oxidizing protein</fullName>
    </submittedName>
</protein>
<feature type="domain" description="FMN hydroxy acid dehydrogenase" evidence="6">
    <location>
        <begin position="1"/>
        <end position="382"/>
    </location>
</feature>
<dbReference type="PROSITE" id="PS51349">
    <property type="entry name" value="FMN_HYDROXY_ACID_DH_2"/>
    <property type="match status" value="1"/>
</dbReference>
<reference evidence="7 8" key="1">
    <citation type="submission" date="2022-03" db="EMBL/GenBank/DDBJ databases">
        <title>Ignatzschineria rhizosphaerae HR5S32.</title>
        <authorList>
            <person name="Sun J.Q."/>
            <person name="Feng J.Y."/>
        </authorList>
    </citation>
    <scope>NUCLEOTIDE SEQUENCE [LARGE SCALE GENOMIC DNA]</scope>
    <source>
        <strain evidence="7 8">HR5S32</strain>
    </source>
</reference>
<evidence type="ECO:0000259" key="6">
    <source>
        <dbReference type="PROSITE" id="PS51349"/>
    </source>
</evidence>
<gene>
    <name evidence="7" type="ORF">MMG00_00290</name>
</gene>
<keyword evidence="8" id="KW-1185">Reference proteome</keyword>
<comment type="cofactor">
    <cofactor evidence="1">
        <name>FMN</name>
        <dbReference type="ChEBI" id="CHEBI:58210"/>
    </cofactor>
</comment>
<dbReference type="CDD" id="cd02809">
    <property type="entry name" value="alpha_hydroxyacid_oxid_FMN"/>
    <property type="match status" value="1"/>
</dbReference>
<dbReference type="Proteomes" id="UP000829542">
    <property type="component" value="Chromosome"/>
</dbReference>
<dbReference type="InterPro" id="IPR013785">
    <property type="entry name" value="Aldolase_TIM"/>
</dbReference>
<dbReference type="InterPro" id="IPR008259">
    <property type="entry name" value="FMN_hydac_DH_AS"/>
</dbReference>
<dbReference type="InterPro" id="IPR037396">
    <property type="entry name" value="FMN_HAD"/>
</dbReference>
<organism evidence="7 8">
    <name type="scientific">Ignatzschineria rhizosphaerae</name>
    <dbReference type="NCBI Taxonomy" id="2923279"/>
    <lineage>
        <taxon>Bacteria</taxon>
        <taxon>Pseudomonadati</taxon>
        <taxon>Pseudomonadota</taxon>
        <taxon>Gammaproteobacteria</taxon>
        <taxon>Cardiobacteriales</taxon>
        <taxon>Ignatzschineriaceae</taxon>
        <taxon>Ignatzschineria</taxon>
    </lineage>
</organism>
<dbReference type="InterPro" id="IPR012133">
    <property type="entry name" value="Alpha-hydoxy_acid_DH_FMN"/>
</dbReference>
<dbReference type="PANTHER" id="PTHR10578">
    <property type="entry name" value="S -2-HYDROXY-ACID OXIDASE-RELATED"/>
    <property type="match status" value="1"/>
</dbReference>
<name>A0ABY3X4H0_9GAMM</name>
<keyword evidence="3" id="KW-0288">FMN</keyword>
<accession>A0ABY3X4H0</accession>
<dbReference type="PROSITE" id="PS00557">
    <property type="entry name" value="FMN_HYDROXY_ACID_DH_1"/>
    <property type="match status" value="1"/>
</dbReference>
<sequence length="386" mass="42348">MTIITNIEDLRVVAKKRVPKMIYDYVDSGAWTESTYHANEADFQDIKLIQRVGVDISNIQTQREIVGVRSTIPLAISPTGLAGMVHPDGEILAAKAAAKFGVRYTLSTMSIASLEDIQAEVGEPFWFQLYVLGGRDFTLRLIERAKMAGCDALVLTLDSQMVGQRHKDIKNGLSVPPTPTLKNWINLISKQRWCWNMLKTKRREFGNIVGHVEGVNDRKSFAAWSLQQFDLSLNWKDVEWIKKAWGGKLIIKGILDPEDALIASSLGADAVVVSNHGGRQQDGALSSIKMLPSIVDRLKGTGTEIILDSGIRSGQDLLKSIALGATGGMIGRAYLYGLGAYGEKGVTNTLEIIQKEFETSMSFTGVTDIDRVDSNILIAATVPKLL</sequence>
<dbReference type="PANTHER" id="PTHR10578:SF107">
    <property type="entry name" value="2-HYDROXYACID OXIDASE 1"/>
    <property type="match status" value="1"/>
</dbReference>
<evidence type="ECO:0000313" key="8">
    <source>
        <dbReference type="Proteomes" id="UP000829542"/>
    </source>
</evidence>
<evidence type="ECO:0000313" key="7">
    <source>
        <dbReference type="EMBL" id="UNM96362.1"/>
    </source>
</evidence>